<feature type="compositionally biased region" description="Polar residues" evidence="1">
    <location>
        <begin position="21"/>
        <end position="42"/>
    </location>
</feature>
<name>A0A5J5GZZ9_9BACI</name>
<sequence length="64" mass="7358">MMSFNQMKKLFGKQKSVPTGHKNNATTNSQVKKVQQSKNTLTDQRKVYLSDTPRKTQPRKCCGR</sequence>
<evidence type="ECO:0000256" key="1">
    <source>
        <dbReference type="SAM" id="MobiDB-lite"/>
    </source>
</evidence>
<evidence type="ECO:0000313" key="2">
    <source>
        <dbReference type="EMBL" id="KAA9013567.1"/>
    </source>
</evidence>
<comment type="caution">
    <text evidence="2">The sequence shown here is derived from an EMBL/GenBank/DDBJ whole genome shotgun (WGS) entry which is preliminary data.</text>
</comment>
<dbReference type="Proteomes" id="UP000326671">
    <property type="component" value="Unassembled WGS sequence"/>
</dbReference>
<dbReference type="EMBL" id="VYKL01000049">
    <property type="protein sequence ID" value="KAA9013567.1"/>
    <property type="molecule type" value="Genomic_DNA"/>
</dbReference>
<evidence type="ECO:0000313" key="3">
    <source>
        <dbReference type="Proteomes" id="UP000326671"/>
    </source>
</evidence>
<organism evidence="2 3">
    <name type="scientific">Niallia endozanthoxylica</name>
    <dbReference type="NCBI Taxonomy" id="2036016"/>
    <lineage>
        <taxon>Bacteria</taxon>
        <taxon>Bacillati</taxon>
        <taxon>Bacillota</taxon>
        <taxon>Bacilli</taxon>
        <taxon>Bacillales</taxon>
        <taxon>Bacillaceae</taxon>
        <taxon>Niallia</taxon>
    </lineage>
</organism>
<proteinExistence type="predicted"/>
<gene>
    <name evidence="2" type="ORF">F4V44_24615</name>
</gene>
<protein>
    <submittedName>
        <fullName evidence="2">Uncharacterized protein</fullName>
    </submittedName>
</protein>
<dbReference type="RefSeq" id="WP_150442652.1">
    <property type="nucleotide sequence ID" value="NZ_VYKL01000049.1"/>
</dbReference>
<dbReference type="AlphaFoldDB" id="A0A5J5GZZ9"/>
<feature type="region of interest" description="Disordered" evidence="1">
    <location>
        <begin position="1"/>
        <end position="64"/>
    </location>
</feature>
<reference evidence="2 3" key="1">
    <citation type="submission" date="2019-09" db="EMBL/GenBank/DDBJ databases">
        <title>Whole genome sequences of isolates from the Mars Exploration Rovers.</title>
        <authorList>
            <person name="Seuylemezian A."/>
            <person name="Vaishampayan P."/>
        </authorList>
    </citation>
    <scope>NUCLEOTIDE SEQUENCE [LARGE SCALE GENOMIC DNA]</scope>
    <source>
        <strain evidence="2 3">MER_TA_151</strain>
    </source>
</reference>
<keyword evidence="3" id="KW-1185">Reference proteome</keyword>
<feature type="compositionally biased region" description="Basic and acidic residues" evidence="1">
    <location>
        <begin position="43"/>
        <end position="54"/>
    </location>
</feature>
<accession>A0A5J5GZZ9</accession>